<feature type="transmembrane region" description="Helical" evidence="1">
    <location>
        <begin position="30"/>
        <end position="46"/>
    </location>
</feature>
<keyword evidence="1" id="KW-0472">Membrane</keyword>
<protein>
    <submittedName>
        <fullName evidence="2">Uncharacterized protein</fullName>
    </submittedName>
</protein>
<reference evidence="2" key="1">
    <citation type="submission" date="2019-12" db="EMBL/GenBank/DDBJ databases">
        <title>The sialotranscriptome of the gopher-tortoise tick, Amblyomma tuberculatum.</title>
        <authorList>
            <person name="Karim S."/>
            <person name="Andersen J."/>
            <person name="Kumar D."/>
            <person name="Adamson S."/>
            <person name="Ennen J."/>
            <person name="Qualis C.P."/>
            <person name="Ribeiro J.M.C."/>
        </authorList>
    </citation>
    <scope>NUCLEOTIDE SEQUENCE</scope>
    <source>
        <strain evidence="2">Removed</strain>
        <tissue evidence="2">Salivary glands</tissue>
    </source>
</reference>
<name>A0A6M2E1W9_9ACAR</name>
<keyword evidence="1" id="KW-0812">Transmembrane</keyword>
<evidence type="ECO:0000313" key="2">
    <source>
        <dbReference type="EMBL" id="NOV52343.1"/>
    </source>
</evidence>
<keyword evidence="1" id="KW-1133">Transmembrane helix</keyword>
<proteinExistence type="predicted"/>
<dbReference type="AlphaFoldDB" id="A0A6M2E1W9"/>
<organism evidence="2">
    <name type="scientific">Amblyomma tuberculatum</name>
    <dbReference type="NCBI Taxonomy" id="48802"/>
    <lineage>
        <taxon>Eukaryota</taxon>
        <taxon>Metazoa</taxon>
        <taxon>Ecdysozoa</taxon>
        <taxon>Arthropoda</taxon>
        <taxon>Chelicerata</taxon>
        <taxon>Arachnida</taxon>
        <taxon>Acari</taxon>
        <taxon>Parasitiformes</taxon>
        <taxon>Ixodida</taxon>
        <taxon>Ixodoidea</taxon>
        <taxon>Ixodidae</taxon>
        <taxon>Amblyomminae</taxon>
        <taxon>Amblyomma</taxon>
    </lineage>
</organism>
<accession>A0A6M2E1W9</accession>
<evidence type="ECO:0000256" key="1">
    <source>
        <dbReference type="SAM" id="Phobius"/>
    </source>
</evidence>
<sequence>MLDMWLTGGAVFSWVLSEIASLLGTLEMSFSWILFWLLFAAAYVRVKLCAININCRANNPYPGHTFLHIPAFTHRTANDMRFTFSCKQPHMHNQHLHAPLISNHRLE</sequence>
<dbReference type="EMBL" id="GIDH01000400">
    <property type="protein sequence ID" value="NOV52343.1"/>
    <property type="molecule type" value="Transcribed_RNA"/>
</dbReference>